<name>A0AA39KCD1_ARMTA</name>
<evidence type="ECO:0000313" key="2">
    <source>
        <dbReference type="Proteomes" id="UP001175211"/>
    </source>
</evidence>
<keyword evidence="2" id="KW-1185">Reference proteome</keyword>
<dbReference type="Proteomes" id="UP001175211">
    <property type="component" value="Unassembled WGS sequence"/>
</dbReference>
<organism evidence="1 2">
    <name type="scientific">Armillaria tabescens</name>
    <name type="common">Ringless honey mushroom</name>
    <name type="synonym">Agaricus tabescens</name>
    <dbReference type="NCBI Taxonomy" id="1929756"/>
    <lineage>
        <taxon>Eukaryota</taxon>
        <taxon>Fungi</taxon>
        <taxon>Dikarya</taxon>
        <taxon>Basidiomycota</taxon>
        <taxon>Agaricomycotina</taxon>
        <taxon>Agaricomycetes</taxon>
        <taxon>Agaricomycetidae</taxon>
        <taxon>Agaricales</taxon>
        <taxon>Marasmiineae</taxon>
        <taxon>Physalacriaceae</taxon>
        <taxon>Desarmillaria</taxon>
    </lineage>
</organism>
<accession>A0AA39KCD1</accession>
<dbReference type="EMBL" id="JAUEPS010000017">
    <property type="protein sequence ID" value="KAK0458572.1"/>
    <property type="molecule type" value="Genomic_DNA"/>
</dbReference>
<proteinExistence type="predicted"/>
<comment type="caution">
    <text evidence="1">The sequence shown here is derived from an EMBL/GenBank/DDBJ whole genome shotgun (WGS) entry which is preliminary data.</text>
</comment>
<dbReference type="RefSeq" id="XP_060330842.1">
    <property type="nucleotide sequence ID" value="XM_060473194.1"/>
</dbReference>
<dbReference type="AlphaFoldDB" id="A0AA39KCD1"/>
<evidence type="ECO:0000313" key="1">
    <source>
        <dbReference type="EMBL" id="KAK0458572.1"/>
    </source>
</evidence>
<dbReference type="GeneID" id="85356742"/>
<reference evidence="1" key="1">
    <citation type="submission" date="2023-06" db="EMBL/GenBank/DDBJ databases">
        <authorList>
            <consortium name="Lawrence Berkeley National Laboratory"/>
            <person name="Ahrendt S."/>
            <person name="Sahu N."/>
            <person name="Indic B."/>
            <person name="Wong-Bajracharya J."/>
            <person name="Merenyi Z."/>
            <person name="Ke H.-M."/>
            <person name="Monk M."/>
            <person name="Kocsube S."/>
            <person name="Drula E."/>
            <person name="Lipzen A."/>
            <person name="Balint B."/>
            <person name="Henrissat B."/>
            <person name="Andreopoulos B."/>
            <person name="Martin F.M."/>
            <person name="Harder C.B."/>
            <person name="Rigling D."/>
            <person name="Ford K.L."/>
            <person name="Foster G.D."/>
            <person name="Pangilinan J."/>
            <person name="Papanicolaou A."/>
            <person name="Barry K."/>
            <person name="LaButti K."/>
            <person name="Viragh M."/>
            <person name="Koriabine M."/>
            <person name="Yan M."/>
            <person name="Riley R."/>
            <person name="Champramary S."/>
            <person name="Plett K.L."/>
            <person name="Tsai I.J."/>
            <person name="Slot J."/>
            <person name="Sipos G."/>
            <person name="Plett J."/>
            <person name="Nagy L.G."/>
            <person name="Grigoriev I.V."/>
        </authorList>
    </citation>
    <scope>NUCLEOTIDE SEQUENCE</scope>
    <source>
        <strain evidence="1">CCBAS 213</strain>
    </source>
</reference>
<protein>
    <submittedName>
        <fullName evidence="1">Uncharacterized protein</fullName>
    </submittedName>
</protein>
<sequence length="66" mass="7544">MAEGSNYDYLFKVALIDDSGVGKSNLLSRPVIVKHVTYVNVTRWLKELRDLADVQTLSCWWEARAT</sequence>
<gene>
    <name evidence="1" type="ORF">EV420DRAFT_1543203</name>
</gene>